<accession>A0A8K0DM81</accession>
<dbReference type="EMBL" id="VOIH02000011">
    <property type="protein sequence ID" value="KAF3433712.1"/>
    <property type="molecule type" value="Genomic_DNA"/>
</dbReference>
<dbReference type="AlphaFoldDB" id="A0A8K0DM81"/>
<name>A0A8K0DM81_9ROSA</name>
<protein>
    <submittedName>
        <fullName evidence="2">Uncharacterized protein</fullName>
    </submittedName>
</protein>
<keyword evidence="3" id="KW-1185">Reference proteome</keyword>
<feature type="region of interest" description="Disordered" evidence="1">
    <location>
        <begin position="61"/>
        <end position="88"/>
    </location>
</feature>
<reference evidence="2" key="1">
    <citation type="submission" date="2020-03" db="EMBL/GenBank/DDBJ databases">
        <title>A high-quality chromosome-level genome assembly of a woody plant with both climbing and erect habits, Rhamnella rubrinervis.</title>
        <authorList>
            <person name="Lu Z."/>
            <person name="Yang Y."/>
            <person name="Zhu X."/>
            <person name="Sun Y."/>
        </authorList>
    </citation>
    <scope>NUCLEOTIDE SEQUENCE</scope>
    <source>
        <strain evidence="2">BYM</strain>
        <tissue evidence="2">Leaf</tissue>
    </source>
</reference>
<comment type="caution">
    <text evidence="2">The sequence shown here is derived from an EMBL/GenBank/DDBJ whole genome shotgun (WGS) entry which is preliminary data.</text>
</comment>
<gene>
    <name evidence="2" type="ORF">FNV43_RR24815</name>
</gene>
<evidence type="ECO:0000313" key="2">
    <source>
        <dbReference type="EMBL" id="KAF3433712.1"/>
    </source>
</evidence>
<organism evidence="2 3">
    <name type="scientific">Rhamnella rubrinervis</name>
    <dbReference type="NCBI Taxonomy" id="2594499"/>
    <lineage>
        <taxon>Eukaryota</taxon>
        <taxon>Viridiplantae</taxon>
        <taxon>Streptophyta</taxon>
        <taxon>Embryophyta</taxon>
        <taxon>Tracheophyta</taxon>
        <taxon>Spermatophyta</taxon>
        <taxon>Magnoliopsida</taxon>
        <taxon>eudicotyledons</taxon>
        <taxon>Gunneridae</taxon>
        <taxon>Pentapetalae</taxon>
        <taxon>rosids</taxon>
        <taxon>fabids</taxon>
        <taxon>Rosales</taxon>
        <taxon>Rhamnaceae</taxon>
        <taxon>rhamnoid group</taxon>
        <taxon>Rhamneae</taxon>
        <taxon>Rhamnella</taxon>
    </lineage>
</organism>
<dbReference type="Proteomes" id="UP000796880">
    <property type="component" value="Unassembled WGS sequence"/>
</dbReference>
<sequence length="88" mass="9873">MHIFTRGDGTYDLKKLSRLVLRKDIKVFLFANSKCKSEIKERIKKTKDEKKARKAEVMAKTLKTQGKANISKRAIPKGSKLGGSGGKH</sequence>
<evidence type="ECO:0000256" key="1">
    <source>
        <dbReference type="SAM" id="MobiDB-lite"/>
    </source>
</evidence>
<evidence type="ECO:0000313" key="3">
    <source>
        <dbReference type="Proteomes" id="UP000796880"/>
    </source>
</evidence>
<proteinExistence type="predicted"/>